<dbReference type="EMBL" id="FMBG01000012">
    <property type="protein sequence ID" value="SCC28159.1"/>
    <property type="molecule type" value="Genomic_DNA"/>
</dbReference>
<evidence type="ECO:0000313" key="1">
    <source>
        <dbReference type="EMBL" id="SCC28159.1"/>
    </source>
</evidence>
<gene>
    <name evidence="1" type="ORF">BC10311_02393</name>
</gene>
<accession>A0AB37YSJ8</accession>
<organism evidence="1 2">
    <name type="scientific">Bacillus wiedmannii</name>
    <dbReference type="NCBI Taxonomy" id="1890302"/>
    <lineage>
        <taxon>Bacteria</taxon>
        <taxon>Bacillati</taxon>
        <taxon>Bacillota</taxon>
        <taxon>Bacilli</taxon>
        <taxon>Bacillales</taxon>
        <taxon>Bacillaceae</taxon>
        <taxon>Bacillus</taxon>
        <taxon>Bacillus cereus group</taxon>
    </lineage>
</organism>
<proteinExistence type="predicted"/>
<reference evidence="1 2" key="1">
    <citation type="submission" date="2016-08" db="EMBL/GenBank/DDBJ databases">
        <authorList>
            <person name="Loux V."/>
            <person name="Rue O."/>
        </authorList>
    </citation>
    <scope>NUCLEOTIDE SEQUENCE [LARGE SCALE GENOMIC DNA]</scope>
    <source>
        <strain evidence="1 2">WSBC_10311</strain>
    </source>
</reference>
<sequence>MGLGNRGMGWHLKC</sequence>
<dbReference type="Proteomes" id="UP000195728">
    <property type="component" value="Unassembled WGS sequence"/>
</dbReference>
<name>A0AB37YSJ8_9BACI</name>
<comment type="caution">
    <text evidence="1">The sequence shown here is derived from an EMBL/GenBank/DDBJ whole genome shotgun (WGS) entry which is preliminary data.</text>
</comment>
<evidence type="ECO:0000313" key="2">
    <source>
        <dbReference type="Proteomes" id="UP000195728"/>
    </source>
</evidence>
<protein>
    <submittedName>
        <fullName evidence="1">Uncharacterized protein</fullName>
    </submittedName>
</protein>